<dbReference type="PRINTS" id="PR00355">
    <property type="entry name" value="ADRENODOXIN"/>
</dbReference>
<dbReference type="GO" id="GO:0140647">
    <property type="term" value="P:P450-containing electron transport chain"/>
    <property type="evidence" value="ECO:0007669"/>
    <property type="project" value="InterPro"/>
</dbReference>
<dbReference type="STRING" id="1265313.HRUBRA_01428"/>
<evidence type="ECO:0000259" key="7">
    <source>
        <dbReference type="PROSITE" id="PS51085"/>
    </source>
</evidence>
<evidence type="ECO:0000313" key="8">
    <source>
        <dbReference type="EMBL" id="KGE03923.1"/>
    </source>
</evidence>
<dbReference type="PROSITE" id="PS51085">
    <property type="entry name" value="2FE2S_FER_2"/>
    <property type="match status" value="1"/>
</dbReference>
<dbReference type="AlphaFoldDB" id="A0A095VS50"/>
<dbReference type="GO" id="GO:0046872">
    <property type="term" value="F:metal ion binding"/>
    <property type="evidence" value="ECO:0007669"/>
    <property type="project" value="UniProtKB-KW"/>
</dbReference>
<dbReference type="GO" id="GO:0009055">
    <property type="term" value="F:electron transfer activity"/>
    <property type="evidence" value="ECO:0007669"/>
    <property type="project" value="TreeGrafter"/>
</dbReference>
<evidence type="ECO:0000256" key="6">
    <source>
        <dbReference type="ARBA" id="ARBA00034078"/>
    </source>
</evidence>
<dbReference type="PANTHER" id="PTHR23426">
    <property type="entry name" value="FERREDOXIN/ADRENODOXIN"/>
    <property type="match status" value="1"/>
</dbReference>
<evidence type="ECO:0000256" key="3">
    <source>
        <dbReference type="ARBA" id="ARBA00022723"/>
    </source>
</evidence>
<sequence>MAATDTMTVQVVTREGQQLRVPLEEGHATLMHALYDADIGVEASCGGCAACATCHVLIDEAWVDRLPPRRPEEDTLLRFQAHFDPRRSRLSCQLDVEPALDGLVCAIAPEE</sequence>
<dbReference type="InterPro" id="IPR001055">
    <property type="entry name" value="Adrenodoxin-like"/>
</dbReference>
<accession>A0A095VS50</accession>
<dbReference type="InterPro" id="IPR012675">
    <property type="entry name" value="Beta-grasp_dom_sf"/>
</dbReference>
<keyword evidence="2" id="KW-0001">2Fe-2S</keyword>
<dbReference type="InterPro" id="IPR001041">
    <property type="entry name" value="2Fe-2S_ferredoxin-type"/>
</dbReference>
<evidence type="ECO:0000256" key="1">
    <source>
        <dbReference type="ARBA" id="ARBA00010914"/>
    </source>
</evidence>
<dbReference type="HOGENOM" id="CLU_082632_5_1_6"/>
<dbReference type="Proteomes" id="UP000029640">
    <property type="component" value="Unassembled WGS sequence"/>
</dbReference>
<keyword evidence="3" id="KW-0479">Metal-binding</keyword>
<comment type="cofactor">
    <cofactor evidence="6">
        <name>[2Fe-2S] cluster</name>
        <dbReference type="ChEBI" id="CHEBI:190135"/>
    </cofactor>
</comment>
<reference evidence="8 9" key="1">
    <citation type="journal article" date="2014" name="Genome Announc.">
        <title>Genome Sequence of Gammaproteobacterial Pseudohaliea rubra Type Strain DSM 19751, Isolated from Coastal Seawater of the Mediterranean Sea.</title>
        <authorList>
            <person name="Spring S."/>
            <person name="Fiebig A."/>
            <person name="Riedel T."/>
            <person name="Goker M."/>
            <person name="Klenk H.P."/>
        </authorList>
    </citation>
    <scope>NUCLEOTIDE SEQUENCE [LARGE SCALE GENOMIC DNA]</scope>
    <source>
        <strain evidence="8 9">DSM 19751</strain>
    </source>
</reference>
<dbReference type="InterPro" id="IPR036010">
    <property type="entry name" value="2Fe-2S_ferredoxin-like_sf"/>
</dbReference>
<dbReference type="SUPFAM" id="SSF54292">
    <property type="entry name" value="2Fe-2S ferredoxin-like"/>
    <property type="match status" value="1"/>
</dbReference>
<dbReference type="EMBL" id="AUVB01000042">
    <property type="protein sequence ID" value="KGE03923.1"/>
    <property type="molecule type" value="Genomic_DNA"/>
</dbReference>
<dbReference type="RefSeq" id="WP_201771529.1">
    <property type="nucleotide sequence ID" value="NZ_KN234751.1"/>
</dbReference>
<feature type="domain" description="2Fe-2S ferredoxin-type" evidence="7">
    <location>
        <begin position="7"/>
        <end position="111"/>
    </location>
</feature>
<dbReference type="GO" id="GO:0051537">
    <property type="term" value="F:2 iron, 2 sulfur cluster binding"/>
    <property type="evidence" value="ECO:0007669"/>
    <property type="project" value="UniProtKB-KW"/>
</dbReference>
<organism evidence="8 9">
    <name type="scientific">Pseudohaliea rubra DSM 19751</name>
    <dbReference type="NCBI Taxonomy" id="1265313"/>
    <lineage>
        <taxon>Bacteria</taxon>
        <taxon>Pseudomonadati</taxon>
        <taxon>Pseudomonadota</taxon>
        <taxon>Gammaproteobacteria</taxon>
        <taxon>Cellvibrionales</taxon>
        <taxon>Halieaceae</taxon>
        <taxon>Pseudohaliea</taxon>
    </lineage>
</organism>
<dbReference type="Pfam" id="PF00111">
    <property type="entry name" value="Fer2"/>
    <property type="match status" value="1"/>
</dbReference>
<evidence type="ECO:0000313" key="9">
    <source>
        <dbReference type="Proteomes" id="UP000029640"/>
    </source>
</evidence>
<dbReference type="PANTHER" id="PTHR23426:SF65">
    <property type="entry name" value="FERREDOXIN-2, MITOCHONDRIAL"/>
    <property type="match status" value="1"/>
</dbReference>
<protein>
    <submittedName>
        <fullName evidence="8">Ferredoxin, 2Fe-2S</fullName>
    </submittedName>
</protein>
<evidence type="ECO:0000256" key="5">
    <source>
        <dbReference type="ARBA" id="ARBA00023014"/>
    </source>
</evidence>
<proteinExistence type="inferred from homology"/>
<dbReference type="Gene3D" id="3.10.20.30">
    <property type="match status" value="1"/>
</dbReference>
<keyword evidence="5" id="KW-0411">Iron-sulfur</keyword>
<gene>
    <name evidence="8" type="ORF">HRUBRA_01428</name>
</gene>
<comment type="similarity">
    <text evidence="1">Belongs to the adrenodoxin/putidaredoxin family.</text>
</comment>
<evidence type="ECO:0000256" key="2">
    <source>
        <dbReference type="ARBA" id="ARBA00022714"/>
    </source>
</evidence>
<dbReference type="CDD" id="cd00207">
    <property type="entry name" value="fer2"/>
    <property type="match status" value="1"/>
</dbReference>
<keyword evidence="4" id="KW-0408">Iron</keyword>
<name>A0A095VS50_9GAMM</name>
<keyword evidence="9" id="KW-1185">Reference proteome</keyword>
<evidence type="ECO:0000256" key="4">
    <source>
        <dbReference type="ARBA" id="ARBA00023004"/>
    </source>
</evidence>
<dbReference type="eggNOG" id="COG0633">
    <property type="taxonomic scope" value="Bacteria"/>
</dbReference>
<comment type="caution">
    <text evidence="8">The sequence shown here is derived from an EMBL/GenBank/DDBJ whole genome shotgun (WGS) entry which is preliminary data.</text>
</comment>